<name>A0ABN7ZG28_9BURK</name>
<dbReference type="InterPro" id="IPR022191">
    <property type="entry name" value="DUF3717"/>
</dbReference>
<sequence length="67" mass="7285">MSEPITIAALEAAINRCLAADPPVAHALNADARLLADVYGECIFLQAHLVDLSRFPKQAQTVRKWLG</sequence>
<dbReference type="Pfam" id="PF12512">
    <property type="entry name" value="DUF3717"/>
    <property type="match status" value="1"/>
</dbReference>
<protein>
    <submittedName>
        <fullName evidence="1">Uncharacterized protein</fullName>
    </submittedName>
</protein>
<evidence type="ECO:0000313" key="1">
    <source>
        <dbReference type="EMBL" id="CAG9184163.1"/>
    </source>
</evidence>
<evidence type="ECO:0000313" key="2">
    <source>
        <dbReference type="Proteomes" id="UP000706525"/>
    </source>
</evidence>
<keyword evidence="2" id="KW-1185">Reference proteome</keyword>
<comment type="caution">
    <text evidence="1">The sequence shown here is derived from an EMBL/GenBank/DDBJ whole genome shotgun (WGS) entry which is preliminary data.</text>
</comment>
<proteinExistence type="predicted"/>
<organism evidence="1 2">
    <name type="scientific">Cupriavidus pampae</name>
    <dbReference type="NCBI Taxonomy" id="659251"/>
    <lineage>
        <taxon>Bacteria</taxon>
        <taxon>Pseudomonadati</taxon>
        <taxon>Pseudomonadota</taxon>
        <taxon>Betaproteobacteria</taxon>
        <taxon>Burkholderiales</taxon>
        <taxon>Burkholderiaceae</taxon>
        <taxon>Cupriavidus</taxon>
    </lineage>
</organism>
<gene>
    <name evidence="1" type="ORF">LMG32289_05545</name>
</gene>
<accession>A0ABN7ZG28</accession>
<reference evidence="1 2" key="1">
    <citation type="submission" date="2021-08" db="EMBL/GenBank/DDBJ databases">
        <authorList>
            <person name="Peeters C."/>
        </authorList>
    </citation>
    <scope>NUCLEOTIDE SEQUENCE [LARGE SCALE GENOMIC DNA]</scope>
    <source>
        <strain evidence="1 2">LMG 32289</strain>
    </source>
</reference>
<dbReference type="RefSeq" id="WP_223994200.1">
    <property type="nucleotide sequence ID" value="NZ_CAJZAG010000012.1"/>
</dbReference>
<dbReference type="Proteomes" id="UP000706525">
    <property type="component" value="Unassembled WGS sequence"/>
</dbReference>
<dbReference type="EMBL" id="CAJZAG010000012">
    <property type="protein sequence ID" value="CAG9184163.1"/>
    <property type="molecule type" value="Genomic_DNA"/>
</dbReference>